<dbReference type="CDD" id="cd10747">
    <property type="entry name" value="DnaJ_C"/>
    <property type="match status" value="1"/>
</dbReference>
<keyword evidence="1" id="KW-0143">Chaperone</keyword>
<dbReference type="PANTHER" id="PTHR24078">
    <property type="entry name" value="DNAJ HOMOLOG SUBFAMILY C MEMBER"/>
    <property type="match status" value="1"/>
</dbReference>
<dbReference type="Gene3D" id="2.60.260.20">
    <property type="entry name" value="Urease metallochaperone UreE, N-terminal domain"/>
    <property type="match status" value="2"/>
</dbReference>
<accession>A0A6A3BM67</accession>
<reference evidence="4" key="1">
    <citation type="submission" date="2019-09" db="EMBL/GenBank/DDBJ databases">
        <title>Draft genome information of white flower Hibiscus syriacus.</title>
        <authorList>
            <person name="Kim Y.-M."/>
        </authorList>
    </citation>
    <scope>NUCLEOTIDE SEQUENCE [LARGE SCALE GENOMIC DNA]</scope>
    <source>
        <strain evidence="4">YM2019G1</strain>
    </source>
</reference>
<comment type="caution">
    <text evidence="4">The sequence shown here is derived from an EMBL/GenBank/DDBJ whole genome shotgun (WGS) entry which is preliminary data.</text>
</comment>
<dbReference type="GO" id="GO:0051082">
    <property type="term" value="F:unfolded protein binding"/>
    <property type="evidence" value="ECO:0007669"/>
    <property type="project" value="InterPro"/>
</dbReference>
<dbReference type="AlphaFoldDB" id="A0A6A3BM67"/>
<keyword evidence="5" id="KW-1185">Reference proteome</keyword>
<dbReference type="PANTHER" id="PTHR24078:SF577">
    <property type="entry name" value="OS05G0562300 PROTEIN"/>
    <property type="match status" value="1"/>
</dbReference>
<evidence type="ECO:0000259" key="3">
    <source>
        <dbReference type="Pfam" id="PF01556"/>
    </source>
</evidence>
<dbReference type="FunFam" id="2.60.260.20:FF:000002">
    <property type="entry name" value="Dnaj homolog subfamily b member"/>
    <property type="match status" value="1"/>
</dbReference>
<evidence type="ECO:0000313" key="4">
    <source>
        <dbReference type="EMBL" id="KAE8716961.1"/>
    </source>
</evidence>
<feature type="domain" description="Chaperone DnaJ C-terminal" evidence="3">
    <location>
        <begin position="85"/>
        <end position="243"/>
    </location>
</feature>
<dbReference type="SUPFAM" id="SSF49493">
    <property type="entry name" value="HSP40/DnaJ peptide-binding domain"/>
    <property type="match status" value="2"/>
</dbReference>
<evidence type="ECO:0000256" key="2">
    <source>
        <dbReference type="SAM" id="MobiDB-lite"/>
    </source>
</evidence>
<dbReference type="InterPro" id="IPR002939">
    <property type="entry name" value="DnaJ_C"/>
</dbReference>
<dbReference type="GO" id="GO:0006457">
    <property type="term" value="P:protein folding"/>
    <property type="evidence" value="ECO:0007669"/>
    <property type="project" value="InterPro"/>
</dbReference>
<sequence length="436" mass="47725">MVRSYTRGGSRPSVNPRTAEDIFAEFFGFSSPSGGMGGGGGGGGGGDSGMGGGSRVFGSIFGDDASSSSGGSRPMDQSTHKAPPVETTLPCSLEDLYKGIPKKVKISREISDANGKTVTAEEILTIEIKPGWKKGTKITFPEKGNVRPYAIPADLVFIIDEKPHKTFTRDGDDLIVTQKISLSEALTGYTVRLTTLDGRNLTVPITDVINPSHEEIVPMEGMPISRDRSKRGNLRIKIIIKFPARLTAEQKSGIKKSLALGTWHPLGLAESYLEPEPLPLSTESLFKTPSSPFIVVAKFSPFTDASWFSSFDSSLFLMKNEVLEGSFCIFDIDAWFGWEKNRMNVTPADVIFIIDEKPHGSNDLIVTHKISLAEALMGYTPSHNIGWKELDDTNYEEVVPKNRVQYKTPNEINRRAEIQNQEDVGAINLMVMDMAK</sequence>
<dbReference type="InterPro" id="IPR008971">
    <property type="entry name" value="HSP40/DnaJ_pept-bd"/>
</dbReference>
<organism evidence="4 5">
    <name type="scientific">Hibiscus syriacus</name>
    <name type="common">Rose of Sharon</name>
    <dbReference type="NCBI Taxonomy" id="106335"/>
    <lineage>
        <taxon>Eukaryota</taxon>
        <taxon>Viridiplantae</taxon>
        <taxon>Streptophyta</taxon>
        <taxon>Embryophyta</taxon>
        <taxon>Tracheophyta</taxon>
        <taxon>Spermatophyta</taxon>
        <taxon>Magnoliopsida</taxon>
        <taxon>eudicotyledons</taxon>
        <taxon>Gunneridae</taxon>
        <taxon>Pentapetalae</taxon>
        <taxon>rosids</taxon>
        <taxon>malvids</taxon>
        <taxon>Malvales</taxon>
        <taxon>Malvaceae</taxon>
        <taxon>Malvoideae</taxon>
        <taxon>Hibiscus</taxon>
    </lineage>
</organism>
<name>A0A6A3BM67_HIBSY</name>
<dbReference type="EMBL" id="VEPZ02000837">
    <property type="protein sequence ID" value="KAE8716961.1"/>
    <property type="molecule type" value="Genomic_DNA"/>
</dbReference>
<feature type="compositionally biased region" description="Gly residues" evidence="2">
    <location>
        <begin position="34"/>
        <end position="55"/>
    </location>
</feature>
<dbReference type="Pfam" id="PF01556">
    <property type="entry name" value="DnaJ_C"/>
    <property type="match status" value="1"/>
</dbReference>
<feature type="region of interest" description="Disordered" evidence="2">
    <location>
        <begin position="34"/>
        <end position="87"/>
    </location>
</feature>
<dbReference type="GO" id="GO:0005829">
    <property type="term" value="C:cytosol"/>
    <property type="evidence" value="ECO:0007669"/>
    <property type="project" value="TreeGrafter"/>
</dbReference>
<protein>
    <submittedName>
        <fullName evidence="4">GTPase Era-like</fullName>
    </submittedName>
</protein>
<dbReference type="Proteomes" id="UP000436088">
    <property type="component" value="Unassembled WGS sequence"/>
</dbReference>
<evidence type="ECO:0000313" key="5">
    <source>
        <dbReference type="Proteomes" id="UP000436088"/>
    </source>
</evidence>
<dbReference type="GO" id="GO:0051087">
    <property type="term" value="F:protein-folding chaperone binding"/>
    <property type="evidence" value="ECO:0007669"/>
    <property type="project" value="TreeGrafter"/>
</dbReference>
<feature type="compositionally biased region" description="Low complexity" evidence="2">
    <location>
        <begin position="56"/>
        <end position="72"/>
    </location>
</feature>
<dbReference type="FunFam" id="2.60.260.20:FF:000006">
    <property type="entry name" value="DnaJ subfamily B member 13"/>
    <property type="match status" value="1"/>
</dbReference>
<evidence type="ECO:0000256" key="1">
    <source>
        <dbReference type="ARBA" id="ARBA00023186"/>
    </source>
</evidence>
<gene>
    <name evidence="4" type="ORF">F3Y22_tig00110082pilonHSYRG00010</name>
</gene>
<proteinExistence type="predicted"/>
<dbReference type="InterPro" id="IPR051339">
    <property type="entry name" value="DnaJ_subfamily_B"/>
</dbReference>